<gene>
    <name evidence="1" type="ORF">HELGO_WM19740</name>
</gene>
<proteinExistence type="predicted"/>
<protein>
    <submittedName>
        <fullName evidence="1">Uncharacterized protein</fullName>
    </submittedName>
</protein>
<accession>A0A6S6TGH0</accession>
<dbReference type="EMBL" id="CACVAR010000276">
    <property type="protein sequence ID" value="CAA6817287.1"/>
    <property type="molecule type" value="Genomic_DNA"/>
</dbReference>
<reference evidence="1" key="1">
    <citation type="submission" date="2020-01" db="EMBL/GenBank/DDBJ databases">
        <authorList>
            <person name="Meier V. D."/>
            <person name="Meier V D."/>
        </authorList>
    </citation>
    <scope>NUCLEOTIDE SEQUENCE</scope>
    <source>
        <strain evidence="1">HLG_WM_MAG_03</strain>
    </source>
</reference>
<name>A0A6S6TGH0_9BACT</name>
<organism evidence="1">
    <name type="scientific">uncultured Sulfurovum sp</name>
    <dbReference type="NCBI Taxonomy" id="269237"/>
    <lineage>
        <taxon>Bacteria</taxon>
        <taxon>Pseudomonadati</taxon>
        <taxon>Campylobacterota</taxon>
        <taxon>Epsilonproteobacteria</taxon>
        <taxon>Campylobacterales</taxon>
        <taxon>Sulfurovaceae</taxon>
        <taxon>Sulfurovum</taxon>
        <taxon>environmental samples</taxon>
    </lineage>
</organism>
<evidence type="ECO:0000313" key="1">
    <source>
        <dbReference type="EMBL" id="CAA6817287.1"/>
    </source>
</evidence>
<sequence>MIIQDYAKFIKDEYLKIDRSLTLFKTLMVETRGIEPLS</sequence>
<dbReference type="AlphaFoldDB" id="A0A6S6TGH0"/>